<dbReference type="GO" id="GO:0031012">
    <property type="term" value="C:extracellular matrix"/>
    <property type="evidence" value="ECO:0007669"/>
    <property type="project" value="TreeGrafter"/>
</dbReference>
<dbReference type="Gene3D" id="3.60.10.10">
    <property type="entry name" value="Endonuclease/exonuclease/phosphatase"/>
    <property type="match status" value="1"/>
</dbReference>
<dbReference type="GO" id="GO:0007508">
    <property type="term" value="P:larval heart development"/>
    <property type="evidence" value="ECO:0007669"/>
    <property type="project" value="TreeGrafter"/>
</dbReference>
<evidence type="ECO:0000313" key="3">
    <source>
        <dbReference type="WBParaSite" id="MhA1_Contig1899.frz3.gene13"/>
    </source>
</evidence>
<evidence type="ECO:0000259" key="1">
    <source>
        <dbReference type="Pfam" id="PF03372"/>
    </source>
</evidence>
<dbReference type="Proteomes" id="UP000095281">
    <property type="component" value="Unplaced"/>
</dbReference>
<protein>
    <submittedName>
        <fullName evidence="3">Endo/exonuclease/phosphatase domain-containing protein</fullName>
    </submittedName>
</protein>
<dbReference type="InterPro" id="IPR005135">
    <property type="entry name" value="Endo/exonuclease/phosphatase"/>
</dbReference>
<sequence length="639" mass="73660">MTTKRNFSTTTTSPEAVPTKRQQFIEAISSLNFDTLQDDNTISAPARAIISQLSSLLKTAACLIEEISSPNSIQAAIATHLEEDKRLRSVVVANLPESTTTTHTSRALADQEQVYKMLDVCEMDTLPTASFRMGTRDPKNGMKSRLLKIVFPTKGAARTFLRSKKKLATNQMFARVHVRESLTLAQRAERQGLIMECKKKRDETKEDYIVYANHVILRSDISKFRQDIIFFCETWCKSDTILFEQNILDHYQIFICNRPDTKRGGGISILLRKTFQAYTIYSESKYGCEILIIQIKGSKQLKIIFVYRPPTVNKKNSKGLLTLIEKHITLNTIIIGDLNYGIKDLKWTQQVPYPQSEIGEEFTAFFNRNRLYISTNGPTRGEGWLDIILTSNQTFISDIQILGGVFDSDHLLTRFNLHFPVEKGKTKEKQIRKFNLLNIKKLNIELSTISQNLLQSYFTIEDRYNILTNTIIQIFDKHIPLITLSNDQLKPDYPVALKSSIQEKAKLYKLSKKNCYIYKPLYESISLHIKIQTKNYYIKKENRILSKGKNQIFKYINKYTNKISDPPSLRYENNFISDFKDKAEIFATYFQKSFSTNTTNKPLLYTTTYNPTLTDIKFDILQIANILRKLPNKNNTSPD</sequence>
<dbReference type="GO" id="GO:0061343">
    <property type="term" value="P:cell adhesion involved in heart morphogenesis"/>
    <property type="evidence" value="ECO:0007669"/>
    <property type="project" value="TreeGrafter"/>
</dbReference>
<dbReference type="OMA" id="FRQDIIF"/>
<reference evidence="3" key="1">
    <citation type="submission" date="2016-11" db="UniProtKB">
        <authorList>
            <consortium name="WormBaseParasite"/>
        </authorList>
    </citation>
    <scope>IDENTIFICATION</scope>
</reference>
<dbReference type="GO" id="GO:0003824">
    <property type="term" value="F:catalytic activity"/>
    <property type="evidence" value="ECO:0007669"/>
    <property type="project" value="InterPro"/>
</dbReference>
<accession>A0A1I8BBF1</accession>
<dbReference type="PANTHER" id="PTHR33395:SF22">
    <property type="entry name" value="REVERSE TRANSCRIPTASE DOMAIN-CONTAINING PROTEIN"/>
    <property type="match status" value="1"/>
</dbReference>
<dbReference type="AlphaFoldDB" id="A0A1I8BBF1"/>
<keyword evidence="2" id="KW-1185">Reference proteome</keyword>
<dbReference type="PANTHER" id="PTHR33395">
    <property type="entry name" value="TRANSCRIPTASE, PUTATIVE-RELATED-RELATED"/>
    <property type="match status" value="1"/>
</dbReference>
<evidence type="ECO:0000313" key="2">
    <source>
        <dbReference type="Proteomes" id="UP000095281"/>
    </source>
</evidence>
<dbReference type="SUPFAM" id="SSF56219">
    <property type="entry name" value="DNase I-like"/>
    <property type="match status" value="1"/>
</dbReference>
<organism evidence="2 3">
    <name type="scientific">Meloidogyne hapla</name>
    <name type="common">Root-knot nematode worm</name>
    <dbReference type="NCBI Taxonomy" id="6305"/>
    <lineage>
        <taxon>Eukaryota</taxon>
        <taxon>Metazoa</taxon>
        <taxon>Ecdysozoa</taxon>
        <taxon>Nematoda</taxon>
        <taxon>Chromadorea</taxon>
        <taxon>Rhabditida</taxon>
        <taxon>Tylenchina</taxon>
        <taxon>Tylenchomorpha</taxon>
        <taxon>Tylenchoidea</taxon>
        <taxon>Meloidogynidae</taxon>
        <taxon>Meloidogyninae</taxon>
        <taxon>Meloidogyne</taxon>
    </lineage>
</organism>
<proteinExistence type="predicted"/>
<dbReference type="InterPro" id="IPR036691">
    <property type="entry name" value="Endo/exonu/phosph_ase_sf"/>
</dbReference>
<name>A0A1I8BBF1_MELHA</name>
<dbReference type="WBParaSite" id="MhA1_Contig1899.frz3.gene13">
    <property type="protein sequence ID" value="MhA1_Contig1899.frz3.gene13"/>
    <property type="gene ID" value="MhA1_Contig1899.frz3.gene13"/>
</dbReference>
<feature type="domain" description="Endonuclease/exonuclease/phosphatase" evidence="1">
    <location>
        <begin position="217"/>
        <end position="410"/>
    </location>
</feature>
<dbReference type="Pfam" id="PF03372">
    <property type="entry name" value="Exo_endo_phos"/>
    <property type="match status" value="1"/>
</dbReference>